<evidence type="ECO:0000259" key="3">
    <source>
        <dbReference type="SMART" id="SM00829"/>
    </source>
</evidence>
<dbReference type="Proteomes" id="UP000471026">
    <property type="component" value="Unassembled WGS sequence"/>
</dbReference>
<dbReference type="Pfam" id="PF08240">
    <property type="entry name" value="ADH_N"/>
    <property type="match status" value="1"/>
</dbReference>
<evidence type="ECO:0000313" key="4">
    <source>
        <dbReference type="EMBL" id="NDO77259.1"/>
    </source>
</evidence>
<keyword evidence="2" id="KW-0560">Oxidoreductase</keyword>
<dbReference type="InterPro" id="IPR011032">
    <property type="entry name" value="GroES-like_sf"/>
</dbReference>
<dbReference type="CDD" id="cd05289">
    <property type="entry name" value="MDR_like_2"/>
    <property type="match status" value="1"/>
</dbReference>
<organism evidence="4 5">
    <name type="scientific">Kocuria marina subsp. indica</name>
    <dbReference type="NCBI Taxonomy" id="1049583"/>
    <lineage>
        <taxon>Bacteria</taxon>
        <taxon>Bacillati</taxon>
        <taxon>Actinomycetota</taxon>
        <taxon>Actinomycetes</taxon>
        <taxon>Micrococcales</taxon>
        <taxon>Micrococcaceae</taxon>
        <taxon>Kocuria</taxon>
    </lineage>
</organism>
<dbReference type="RefSeq" id="WP_162228751.1">
    <property type="nucleotide sequence ID" value="NZ_WMHZ01000003.1"/>
</dbReference>
<dbReference type="InterPro" id="IPR020843">
    <property type="entry name" value="ER"/>
</dbReference>
<dbReference type="PANTHER" id="PTHR48106">
    <property type="entry name" value="QUINONE OXIDOREDUCTASE PIG3-RELATED"/>
    <property type="match status" value="1"/>
</dbReference>
<dbReference type="Gene3D" id="3.40.50.720">
    <property type="entry name" value="NAD(P)-binding Rossmann-like Domain"/>
    <property type="match status" value="1"/>
</dbReference>
<dbReference type="SMART" id="SM00829">
    <property type="entry name" value="PKS_ER"/>
    <property type="match status" value="1"/>
</dbReference>
<accession>A0A6N9QVU3</accession>
<dbReference type="Pfam" id="PF13602">
    <property type="entry name" value="ADH_zinc_N_2"/>
    <property type="match status" value="1"/>
</dbReference>
<dbReference type="GO" id="GO:0070402">
    <property type="term" value="F:NADPH binding"/>
    <property type="evidence" value="ECO:0007669"/>
    <property type="project" value="TreeGrafter"/>
</dbReference>
<dbReference type="AlphaFoldDB" id="A0A6N9QVU3"/>
<gene>
    <name evidence="4" type="ORF">GKZ75_03160</name>
</gene>
<dbReference type="EMBL" id="WMHZ01000003">
    <property type="protein sequence ID" value="NDO77259.1"/>
    <property type="molecule type" value="Genomic_DNA"/>
</dbReference>
<feature type="domain" description="Enoyl reductase (ER)" evidence="3">
    <location>
        <begin position="11"/>
        <end position="308"/>
    </location>
</feature>
<evidence type="ECO:0000256" key="1">
    <source>
        <dbReference type="ARBA" id="ARBA00022857"/>
    </source>
</evidence>
<keyword evidence="1" id="KW-0521">NADP</keyword>
<evidence type="ECO:0000256" key="2">
    <source>
        <dbReference type="ARBA" id="ARBA00023002"/>
    </source>
</evidence>
<dbReference type="InterPro" id="IPR036291">
    <property type="entry name" value="NAD(P)-bd_dom_sf"/>
</dbReference>
<name>A0A6N9QVU3_9MICC</name>
<dbReference type="SUPFAM" id="SSF50129">
    <property type="entry name" value="GroES-like"/>
    <property type="match status" value="1"/>
</dbReference>
<dbReference type="InterPro" id="IPR013154">
    <property type="entry name" value="ADH-like_N"/>
</dbReference>
<comment type="caution">
    <text evidence="4">The sequence shown here is derived from an EMBL/GenBank/DDBJ whole genome shotgun (WGS) entry which is preliminary data.</text>
</comment>
<reference evidence="4 5" key="1">
    <citation type="submission" date="2019-11" db="EMBL/GenBank/DDBJ databases">
        <title>Draft genome sequence of Kocuria indica DP-K7, a methyl red degrading Actinobacterium.</title>
        <authorList>
            <person name="Kumaran S."/>
            <person name="Tischler D."/>
            <person name="Ngo A.C.R."/>
            <person name="Schultes F."/>
        </authorList>
    </citation>
    <scope>NUCLEOTIDE SEQUENCE [LARGE SCALE GENOMIC DNA]</scope>
    <source>
        <strain evidence="4 5">DP-K7</strain>
    </source>
</reference>
<dbReference type="Gene3D" id="3.90.180.10">
    <property type="entry name" value="Medium-chain alcohol dehydrogenases, catalytic domain"/>
    <property type="match status" value="1"/>
</dbReference>
<sequence>MSRQIVYRAYGGPDVLAWEEGDPGSPGNGQVLIRSEMIGVNPVDWKLVAGLFSRVDPAPFPGTPGWAATGIVEALGAEVLDFTVGQAVVVDSRARLAVTFGSRAGTFAERFVVDTRQIVPRPAQLSIEQAAGLPSSAVAGYSMIQNLAITSKDTLLVHGASGSVGSAAAQIALERGASVIGTASTSNHDYLRSLGVIPVVYGDHLVDALRDLDPITASADAVGGAESVAATRAVLIPGGHAVTAWGDRHSQRAGIPWVQHPHDELHQTVALASKGALTVRIAETFALSQATDALRLSQTRHPAGKILLAP</sequence>
<dbReference type="SUPFAM" id="SSF51735">
    <property type="entry name" value="NAD(P)-binding Rossmann-fold domains"/>
    <property type="match status" value="1"/>
</dbReference>
<proteinExistence type="predicted"/>
<protein>
    <submittedName>
        <fullName evidence="4">Zinc-binding dehydrogenase</fullName>
    </submittedName>
</protein>
<evidence type="ECO:0000313" key="5">
    <source>
        <dbReference type="Proteomes" id="UP000471026"/>
    </source>
</evidence>
<dbReference type="GO" id="GO:0016651">
    <property type="term" value="F:oxidoreductase activity, acting on NAD(P)H"/>
    <property type="evidence" value="ECO:0007669"/>
    <property type="project" value="TreeGrafter"/>
</dbReference>